<sequence>MTDPLALLVLGVAMAVLAWDIALAGWIAARREAPRVFTNLTAFCGLLVAPALLVAVATGTETGARTISGITWLMPMIACAFVLQVLYSLVTRLVSVVVALPILLYDVVIAVIAIGDYLASQQGVAPLQLQAAVSARDVILGMTAGRAALVSPLAMLVPMIAPAYPARWRLSGAVRAVLVLAATALATLLMLEWPRGIAAVRSYEAAYAEPMQARPAGDFAIGMRIFPILDGAPPARAVQSDRRLIEALEPEVVLVVIDEDGWRGGALDSLSRVLQPLRDDSVQIAVALRIARGVAAPDDAERQAAVERVLLRIRPDVIFPGLIDPLPSILGTTPRSSDWWRALLLRSATTVQRVRPRTRMGWSASRLDAIDSAVYVWAASPSSPVSLIGAVSFPSFSGLPAVDARLRAFDRWHQRAVTRGGGAKPHWLVTAGGLPHAHGDAAQLAAIRHALAWGSRRAWVTAAIIGEPADYDGWVGLRAANGRIRSSVPALSRAARQMRDVRPVSPP</sequence>
<organism evidence="2 3">
    <name type="scientific">Gemmatimonas groenlandica</name>
    <dbReference type="NCBI Taxonomy" id="2732249"/>
    <lineage>
        <taxon>Bacteria</taxon>
        <taxon>Pseudomonadati</taxon>
        <taxon>Gemmatimonadota</taxon>
        <taxon>Gemmatimonadia</taxon>
        <taxon>Gemmatimonadales</taxon>
        <taxon>Gemmatimonadaceae</taxon>
        <taxon>Gemmatimonas</taxon>
    </lineage>
</organism>
<keyword evidence="1" id="KW-0472">Membrane</keyword>
<feature type="transmembrane region" description="Helical" evidence="1">
    <location>
        <begin position="138"/>
        <end position="161"/>
    </location>
</feature>
<feature type="transmembrane region" description="Helical" evidence="1">
    <location>
        <begin position="69"/>
        <end position="90"/>
    </location>
</feature>
<feature type="transmembrane region" description="Helical" evidence="1">
    <location>
        <begin position="36"/>
        <end position="57"/>
    </location>
</feature>
<protein>
    <submittedName>
        <fullName evidence="2">Uncharacterized protein</fullName>
    </submittedName>
</protein>
<keyword evidence="1" id="KW-0812">Transmembrane</keyword>
<dbReference type="RefSeq" id="WP_171223643.1">
    <property type="nucleotide sequence ID" value="NZ_CP053085.1"/>
</dbReference>
<feature type="transmembrane region" description="Helical" evidence="1">
    <location>
        <begin position="97"/>
        <end position="118"/>
    </location>
</feature>
<gene>
    <name evidence="2" type="ORF">HKW67_01145</name>
</gene>
<accession>A0A6M4IL16</accession>
<dbReference type="AlphaFoldDB" id="A0A6M4IL16"/>
<dbReference type="Proteomes" id="UP000500938">
    <property type="component" value="Chromosome"/>
</dbReference>
<proteinExistence type="predicted"/>
<dbReference type="KEGG" id="ggr:HKW67_01145"/>
<keyword evidence="3" id="KW-1185">Reference proteome</keyword>
<reference evidence="2 3" key="1">
    <citation type="submission" date="2020-05" db="EMBL/GenBank/DDBJ databases">
        <title>Complete genome sequence of Gemmatimonas greenlandica TET16.</title>
        <authorList>
            <person name="Zeng Y."/>
        </authorList>
    </citation>
    <scope>NUCLEOTIDE SEQUENCE [LARGE SCALE GENOMIC DNA]</scope>
    <source>
        <strain evidence="2 3">TET16</strain>
    </source>
</reference>
<feature type="transmembrane region" description="Helical" evidence="1">
    <location>
        <begin position="173"/>
        <end position="193"/>
    </location>
</feature>
<evidence type="ECO:0000313" key="2">
    <source>
        <dbReference type="EMBL" id="QJR34217.1"/>
    </source>
</evidence>
<dbReference type="EMBL" id="CP053085">
    <property type="protein sequence ID" value="QJR34217.1"/>
    <property type="molecule type" value="Genomic_DNA"/>
</dbReference>
<feature type="transmembrane region" description="Helical" evidence="1">
    <location>
        <begin position="6"/>
        <end position="29"/>
    </location>
</feature>
<name>A0A6M4IL16_9BACT</name>
<evidence type="ECO:0000313" key="3">
    <source>
        <dbReference type="Proteomes" id="UP000500938"/>
    </source>
</evidence>
<evidence type="ECO:0000256" key="1">
    <source>
        <dbReference type="SAM" id="Phobius"/>
    </source>
</evidence>
<keyword evidence="1" id="KW-1133">Transmembrane helix</keyword>